<evidence type="ECO:0000313" key="5">
    <source>
        <dbReference type="Proteomes" id="UP001370490"/>
    </source>
</evidence>
<evidence type="ECO:0000256" key="3">
    <source>
        <dbReference type="SAM" id="SignalP"/>
    </source>
</evidence>
<dbReference type="PANTHER" id="PTHR33227:SF54">
    <property type="entry name" value="PROTEIN STIG1"/>
    <property type="match status" value="1"/>
</dbReference>
<comment type="similarity">
    <text evidence="1">Belongs to the STIG1 family.</text>
</comment>
<evidence type="ECO:0000256" key="2">
    <source>
        <dbReference type="ARBA" id="ARBA00022729"/>
    </source>
</evidence>
<comment type="caution">
    <text evidence="4">The sequence shown here is derived from an EMBL/GenBank/DDBJ whole genome shotgun (WGS) entry which is preliminary data.</text>
</comment>
<gene>
    <name evidence="4" type="ORF">RJ641_021089</name>
</gene>
<feature type="signal peptide" evidence="3">
    <location>
        <begin position="1"/>
        <end position="22"/>
    </location>
</feature>
<evidence type="ECO:0000256" key="1">
    <source>
        <dbReference type="ARBA" id="ARBA00006010"/>
    </source>
</evidence>
<keyword evidence="5" id="KW-1185">Reference proteome</keyword>
<feature type="chain" id="PRO_5043043607" evidence="3">
    <location>
        <begin position="23"/>
        <end position="96"/>
    </location>
</feature>
<proteinExistence type="inferred from homology"/>
<name>A0AAN8UNF4_9MAGN</name>
<dbReference type="Pfam" id="PF04885">
    <property type="entry name" value="Stig1"/>
    <property type="match status" value="1"/>
</dbReference>
<reference evidence="4 5" key="1">
    <citation type="submission" date="2023-12" db="EMBL/GenBank/DDBJ databases">
        <title>A high-quality genome assembly for Dillenia turbinata (Dilleniales).</title>
        <authorList>
            <person name="Chanderbali A."/>
        </authorList>
    </citation>
    <scope>NUCLEOTIDE SEQUENCE [LARGE SCALE GENOMIC DNA]</scope>
    <source>
        <strain evidence="4">LSX21</strain>
        <tissue evidence="4">Leaf</tissue>
    </source>
</reference>
<keyword evidence="2 3" id="KW-0732">Signal</keyword>
<evidence type="ECO:0000313" key="4">
    <source>
        <dbReference type="EMBL" id="KAK6913768.1"/>
    </source>
</evidence>
<dbReference type="EMBL" id="JBAMMX010000026">
    <property type="protein sequence ID" value="KAK6913768.1"/>
    <property type="molecule type" value="Genomic_DNA"/>
</dbReference>
<accession>A0AAN8UNF4</accession>
<sequence length="96" mass="10385">MHRQRGILLLISVLLVGISSHAKDSFASTSTHMNFFRSAFRGRQRVLSCADNPSVCLDREKNPWNGNTCCSGLCKDIMSDANNCGGCGKACGYGLI</sequence>
<dbReference type="PANTHER" id="PTHR33227">
    <property type="entry name" value="STIGMA-SPECIFIC STIG1-LIKE PROTEIN 3"/>
    <property type="match status" value="1"/>
</dbReference>
<dbReference type="Proteomes" id="UP001370490">
    <property type="component" value="Unassembled WGS sequence"/>
</dbReference>
<protein>
    <submittedName>
        <fullName evidence="4">Stigma-specific protein Stig1</fullName>
    </submittedName>
</protein>
<dbReference type="AlphaFoldDB" id="A0AAN8UNF4"/>
<dbReference type="InterPro" id="IPR006969">
    <property type="entry name" value="Stig-like"/>
</dbReference>
<organism evidence="4 5">
    <name type="scientific">Dillenia turbinata</name>
    <dbReference type="NCBI Taxonomy" id="194707"/>
    <lineage>
        <taxon>Eukaryota</taxon>
        <taxon>Viridiplantae</taxon>
        <taxon>Streptophyta</taxon>
        <taxon>Embryophyta</taxon>
        <taxon>Tracheophyta</taxon>
        <taxon>Spermatophyta</taxon>
        <taxon>Magnoliopsida</taxon>
        <taxon>eudicotyledons</taxon>
        <taxon>Gunneridae</taxon>
        <taxon>Pentapetalae</taxon>
        <taxon>Dilleniales</taxon>
        <taxon>Dilleniaceae</taxon>
        <taxon>Dillenia</taxon>
    </lineage>
</organism>